<dbReference type="PROSITE" id="PS50089">
    <property type="entry name" value="ZF_RING_2"/>
    <property type="match status" value="1"/>
</dbReference>
<name>A0A8H8D9Z8_9ASCO</name>
<evidence type="ECO:0000256" key="13">
    <source>
        <dbReference type="ARBA" id="ARBA00023136"/>
    </source>
</evidence>
<dbReference type="Pfam" id="PF04757">
    <property type="entry name" value="Pex2_Pex12"/>
    <property type="match status" value="1"/>
</dbReference>
<dbReference type="GO" id="GO:0005778">
    <property type="term" value="C:peroxisomal membrane"/>
    <property type="evidence" value="ECO:0007669"/>
    <property type="project" value="UniProtKB-SubCell"/>
</dbReference>
<proteinExistence type="inferred from homology"/>
<feature type="domain" description="RING-type" evidence="17">
    <location>
        <begin position="271"/>
        <end position="332"/>
    </location>
</feature>
<evidence type="ECO:0000256" key="4">
    <source>
        <dbReference type="ARBA" id="ARBA00022448"/>
    </source>
</evidence>
<keyword evidence="9" id="KW-0833">Ubl conjugation pathway</keyword>
<accession>A0A8H8D9Z8</accession>
<evidence type="ECO:0000256" key="2">
    <source>
        <dbReference type="ARBA" id="ARBA00004906"/>
    </source>
</evidence>
<evidence type="ECO:0000313" key="19">
    <source>
        <dbReference type="Proteomes" id="UP000669133"/>
    </source>
</evidence>
<dbReference type="GeneID" id="93653917"/>
<dbReference type="GO" id="GO:0016562">
    <property type="term" value="P:protein import into peroxisome matrix, receptor recycling"/>
    <property type="evidence" value="ECO:0007669"/>
    <property type="project" value="UniProtKB-ARBA"/>
</dbReference>
<keyword evidence="4" id="KW-0813">Transport</keyword>
<dbReference type="PROSITE" id="PS00518">
    <property type="entry name" value="ZF_RING_1"/>
    <property type="match status" value="1"/>
</dbReference>
<evidence type="ECO:0000259" key="17">
    <source>
        <dbReference type="PROSITE" id="PS50089"/>
    </source>
</evidence>
<dbReference type="InterPro" id="IPR017907">
    <property type="entry name" value="Znf_RING_CS"/>
</dbReference>
<evidence type="ECO:0000256" key="16">
    <source>
        <dbReference type="SAM" id="MobiDB-lite"/>
    </source>
</evidence>
<evidence type="ECO:0000256" key="7">
    <source>
        <dbReference type="ARBA" id="ARBA00022723"/>
    </source>
</evidence>
<dbReference type="EMBL" id="JAEOAQ010000007">
    <property type="protein sequence ID" value="KAG5417652.1"/>
    <property type="molecule type" value="Genomic_DNA"/>
</dbReference>
<keyword evidence="8 15" id="KW-0863">Zinc-finger</keyword>
<keyword evidence="12" id="KW-1133">Transmembrane helix</keyword>
<dbReference type="Gene3D" id="3.30.40.10">
    <property type="entry name" value="Zinc/RING finger domain, C3HC4 (zinc finger)"/>
    <property type="match status" value="1"/>
</dbReference>
<evidence type="ECO:0000256" key="1">
    <source>
        <dbReference type="ARBA" id="ARBA00004585"/>
    </source>
</evidence>
<evidence type="ECO:0000313" key="18">
    <source>
        <dbReference type="EMBL" id="KAG5417652.1"/>
    </source>
</evidence>
<evidence type="ECO:0000256" key="14">
    <source>
        <dbReference type="ARBA" id="ARBA00023140"/>
    </source>
</evidence>
<dbReference type="Proteomes" id="UP000669133">
    <property type="component" value="Unassembled WGS sequence"/>
</dbReference>
<keyword evidence="13" id="KW-0472">Membrane</keyword>
<dbReference type="InterPro" id="IPR025654">
    <property type="entry name" value="PEX2/10"/>
</dbReference>
<evidence type="ECO:0000256" key="12">
    <source>
        <dbReference type="ARBA" id="ARBA00022989"/>
    </source>
</evidence>
<feature type="region of interest" description="Disordered" evidence="16">
    <location>
        <begin position="359"/>
        <end position="457"/>
    </location>
</feature>
<evidence type="ECO:0000256" key="15">
    <source>
        <dbReference type="PROSITE-ProRule" id="PRU00175"/>
    </source>
</evidence>
<evidence type="ECO:0000256" key="3">
    <source>
        <dbReference type="ARBA" id="ARBA00008704"/>
    </source>
</evidence>
<dbReference type="AlphaFoldDB" id="A0A8H8D9Z8"/>
<evidence type="ECO:0000256" key="8">
    <source>
        <dbReference type="ARBA" id="ARBA00022771"/>
    </source>
</evidence>
<dbReference type="SUPFAM" id="SSF57850">
    <property type="entry name" value="RING/U-box"/>
    <property type="match status" value="1"/>
</dbReference>
<keyword evidence="14" id="KW-0576">Peroxisome</keyword>
<protein>
    <submittedName>
        <fullName evidence="18">PEX2</fullName>
    </submittedName>
</protein>
<dbReference type="RefSeq" id="XP_067546768.1">
    <property type="nucleotide sequence ID" value="XM_067694448.1"/>
</dbReference>
<gene>
    <name evidence="18" type="ORF">I9W82_005288</name>
</gene>
<organism evidence="18 19">
    <name type="scientific">Candida metapsilosis</name>
    <dbReference type="NCBI Taxonomy" id="273372"/>
    <lineage>
        <taxon>Eukaryota</taxon>
        <taxon>Fungi</taxon>
        <taxon>Dikarya</taxon>
        <taxon>Ascomycota</taxon>
        <taxon>Saccharomycotina</taxon>
        <taxon>Pichiomycetes</taxon>
        <taxon>Debaryomycetaceae</taxon>
        <taxon>Candida/Lodderomyces clade</taxon>
        <taxon>Candida</taxon>
    </lineage>
</organism>
<keyword evidence="6" id="KW-0812">Transmembrane</keyword>
<dbReference type="GO" id="GO:0016740">
    <property type="term" value="F:transferase activity"/>
    <property type="evidence" value="ECO:0007669"/>
    <property type="project" value="UniProtKB-KW"/>
</dbReference>
<comment type="caution">
    <text evidence="18">The sequence shown here is derived from an EMBL/GenBank/DDBJ whole genome shotgun (WGS) entry which is preliminary data.</text>
</comment>
<keyword evidence="5" id="KW-0808">Transferase</keyword>
<dbReference type="PANTHER" id="PTHR23350">
    <property type="entry name" value="PEROXISOME ASSEMBLY PROTEIN 10"/>
    <property type="match status" value="1"/>
</dbReference>
<comment type="similarity">
    <text evidence="3">Belongs to the pex2/pex10/pex12 family.</text>
</comment>
<dbReference type="InterPro" id="IPR001841">
    <property type="entry name" value="Znf_RING"/>
</dbReference>
<reference evidence="18 19" key="1">
    <citation type="submission" date="2020-12" db="EMBL/GenBank/DDBJ databases">
        <title>Effect of drift, selection, and recombination on the evolution of hybrid genomes in Candida yeast pathogens.</title>
        <authorList>
            <person name="Mixao V."/>
            <person name="Ksiezopolska E."/>
            <person name="Saus E."/>
            <person name="Boekhout T."/>
            <person name="Gacser A."/>
            <person name="Gabaldon T."/>
        </authorList>
    </citation>
    <scope>NUCLEOTIDE SEQUENCE [LARGE SCALE GENOMIC DNA]</scope>
    <source>
        <strain evidence="18 19">BP57</strain>
    </source>
</reference>
<evidence type="ECO:0000256" key="10">
    <source>
        <dbReference type="ARBA" id="ARBA00022833"/>
    </source>
</evidence>
<dbReference type="PANTHER" id="PTHR23350:SF4">
    <property type="entry name" value="PEROXISOME BIOGENESIS FACTOR 2"/>
    <property type="match status" value="1"/>
</dbReference>
<keyword evidence="10" id="KW-0862">Zinc</keyword>
<dbReference type="InterPro" id="IPR013083">
    <property type="entry name" value="Znf_RING/FYVE/PHD"/>
</dbReference>
<keyword evidence="11" id="KW-0653">Protein transport</keyword>
<comment type="subcellular location">
    <subcellularLocation>
        <location evidence="1">Peroxisome membrane</location>
        <topology evidence="1">Multi-pass membrane protein</topology>
    </subcellularLocation>
</comment>
<comment type="pathway">
    <text evidence="2">Protein modification; protein ubiquitination.</text>
</comment>
<evidence type="ECO:0000256" key="5">
    <source>
        <dbReference type="ARBA" id="ARBA00022679"/>
    </source>
</evidence>
<keyword evidence="7" id="KW-0479">Metal-binding</keyword>
<dbReference type="GO" id="GO:0008270">
    <property type="term" value="F:zinc ion binding"/>
    <property type="evidence" value="ECO:0007669"/>
    <property type="project" value="UniProtKB-KW"/>
</dbReference>
<dbReference type="OrthoDB" id="1701437at2759"/>
<keyword evidence="19" id="KW-1185">Reference proteome</keyword>
<dbReference type="GO" id="GO:0016567">
    <property type="term" value="P:protein ubiquitination"/>
    <property type="evidence" value="ECO:0007669"/>
    <property type="project" value="UniProtKB-ARBA"/>
</dbReference>
<feature type="compositionally biased region" description="Acidic residues" evidence="16">
    <location>
        <begin position="381"/>
        <end position="392"/>
    </location>
</feature>
<evidence type="ECO:0000256" key="9">
    <source>
        <dbReference type="ARBA" id="ARBA00022786"/>
    </source>
</evidence>
<dbReference type="InterPro" id="IPR006845">
    <property type="entry name" value="Pex_N"/>
</dbReference>
<dbReference type="SMART" id="SM00184">
    <property type="entry name" value="RING"/>
    <property type="match status" value="1"/>
</dbReference>
<sequence length="457" mass="51759">MFPIPYPSSRVSQLDADILDSELFTLLKDQLSSIFQLHENNNSIASKLSYNRHPETYSLLLNLLIFKLTVWKSGSSYGSALQNLKLTDARTGKIIGLNKKGILLVALVGTYLYKKVETALYQINDVSGDDEEGDSLLHRLKNAVLNNRTTILTRIDNTLKTVNLLNFTVFLINGRYPSILHRLLGITETPVVSDLLKFNGSNVNYEFQNRQLVWNVMTEFLVFLLPLLQLKRIAKFTKKLFHKANGPNTFEFEPGHTPQMTPYTNLPVSECAICHYNNHQAAQSGGRVFTTAGPVTNPCITNCGHVYCYVCIATQFNVMKSSGDDVPCLRCSRKLEWFKEFEADEKAIDVDAITITMDEEEGEEESDDDEVKQEKHNEGNSDSDESDNESVESDSSYRLAEYTQEKPMGVKIERKRSSASNIFQDDDDDMDNMSDDDDDDDDDYSEEEEIDADEAMF</sequence>
<feature type="compositionally biased region" description="Acidic residues" evidence="16">
    <location>
        <begin position="424"/>
        <end position="457"/>
    </location>
</feature>
<evidence type="ECO:0000256" key="11">
    <source>
        <dbReference type="ARBA" id="ARBA00022927"/>
    </source>
</evidence>
<evidence type="ECO:0000256" key="6">
    <source>
        <dbReference type="ARBA" id="ARBA00022692"/>
    </source>
</evidence>
<feature type="compositionally biased region" description="Acidic residues" evidence="16">
    <location>
        <begin position="359"/>
        <end position="371"/>
    </location>
</feature>